<name>A0A2P5BXH5_PARAD</name>
<proteinExistence type="predicted"/>
<protein>
    <submittedName>
        <fullName evidence="1">Uncharacterized protein</fullName>
    </submittedName>
</protein>
<organism evidence="1 2">
    <name type="scientific">Parasponia andersonii</name>
    <name type="common">Sponia andersonii</name>
    <dbReference type="NCBI Taxonomy" id="3476"/>
    <lineage>
        <taxon>Eukaryota</taxon>
        <taxon>Viridiplantae</taxon>
        <taxon>Streptophyta</taxon>
        <taxon>Embryophyta</taxon>
        <taxon>Tracheophyta</taxon>
        <taxon>Spermatophyta</taxon>
        <taxon>Magnoliopsida</taxon>
        <taxon>eudicotyledons</taxon>
        <taxon>Gunneridae</taxon>
        <taxon>Pentapetalae</taxon>
        <taxon>rosids</taxon>
        <taxon>fabids</taxon>
        <taxon>Rosales</taxon>
        <taxon>Cannabaceae</taxon>
        <taxon>Parasponia</taxon>
    </lineage>
</organism>
<gene>
    <name evidence="1" type="ORF">PanWU01x14_202100</name>
</gene>
<dbReference type="Proteomes" id="UP000237105">
    <property type="component" value="Unassembled WGS sequence"/>
</dbReference>
<evidence type="ECO:0000313" key="1">
    <source>
        <dbReference type="EMBL" id="PON53490.1"/>
    </source>
</evidence>
<dbReference type="OrthoDB" id="591557at2759"/>
<evidence type="ECO:0000313" key="2">
    <source>
        <dbReference type="Proteomes" id="UP000237105"/>
    </source>
</evidence>
<accession>A0A2P5BXH5</accession>
<dbReference type="EMBL" id="JXTB01000206">
    <property type="protein sequence ID" value="PON53490.1"/>
    <property type="molecule type" value="Genomic_DNA"/>
</dbReference>
<keyword evidence="2" id="KW-1185">Reference proteome</keyword>
<reference evidence="2" key="1">
    <citation type="submission" date="2016-06" db="EMBL/GenBank/DDBJ databases">
        <title>Parallel loss of symbiosis genes in relatives of nitrogen-fixing non-legume Parasponia.</title>
        <authorList>
            <person name="Van Velzen R."/>
            <person name="Holmer R."/>
            <person name="Bu F."/>
            <person name="Rutten L."/>
            <person name="Van Zeijl A."/>
            <person name="Liu W."/>
            <person name="Santuari L."/>
            <person name="Cao Q."/>
            <person name="Sharma T."/>
            <person name="Shen D."/>
            <person name="Roswanjaya Y."/>
            <person name="Wardhani T."/>
            <person name="Kalhor M.S."/>
            <person name="Jansen J."/>
            <person name="Van den Hoogen J."/>
            <person name="Gungor B."/>
            <person name="Hartog M."/>
            <person name="Hontelez J."/>
            <person name="Verver J."/>
            <person name="Yang W.-C."/>
            <person name="Schijlen E."/>
            <person name="Repin R."/>
            <person name="Schilthuizen M."/>
            <person name="Schranz E."/>
            <person name="Heidstra R."/>
            <person name="Miyata K."/>
            <person name="Fedorova E."/>
            <person name="Kohlen W."/>
            <person name="Bisseling T."/>
            <person name="Smit S."/>
            <person name="Geurts R."/>
        </authorList>
    </citation>
    <scope>NUCLEOTIDE SEQUENCE [LARGE SCALE GENOMIC DNA]</scope>
    <source>
        <strain evidence="2">cv. WU1-14</strain>
    </source>
</reference>
<comment type="caution">
    <text evidence="1">The sequence shown here is derived from an EMBL/GenBank/DDBJ whole genome shotgun (WGS) entry which is preliminary data.</text>
</comment>
<dbReference type="AlphaFoldDB" id="A0A2P5BXH5"/>
<sequence length="135" mass="15255">MHLKHSSQWSGVFLNGFSEGLYWVDLETLDSTEKINCHPFLPKEDQTQRMVSILSYGGCNCFLVIGRSANLAIWNLCTRRYIRVLPSNSSVYDFGTFVIRFSYDALNDNHKFLVSITSFYHCCSGGGGSQDGDHI</sequence>